<dbReference type="AlphaFoldDB" id="A0A1T5AWH6"/>
<protein>
    <submittedName>
        <fullName evidence="3">Ferrous iron transport protein A</fullName>
    </submittedName>
</protein>
<dbReference type="OrthoDB" id="9811076at2"/>
<dbReference type="InterPro" id="IPR038157">
    <property type="entry name" value="FeoA_core_dom"/>
</dbReference>
<dbReference type="Proteomes" id="UP000243406">
    <property type="component" value="Unassembled WGS sequence"/>
</dbReference>
<evidence type="ECO:0000256" key="1">
    <source>
        <dbReference type="ARBA" id="ARBA00023004"/>
    </source>
</evidence>
<dbReference type="PANTHER" id="PTHR42954:SF2">
    <property type="entry name" value="FE(2+) TRANSPORT PROTEIN A"/>
    <property type="match status" value="1"/>
</dbReference>
<proteinExistence type="predicted"/>
<dbReference type="InterPro" id="IPR007167">
    <property type="entry name" value="Fe-transptr_FeoA-like"/>
</dbReference>
<evidence type="ECO:0000313" key="3">
    <source>
        <dbReference type="EMBL" id="SKB39120.1"/>
    </source>
</evidence>
<dbReference type="Pfam" id="PF04023">
    <property type="entry name" value="FeoA"/>
    <property type="match status" value="1"/>
</dbReference>
<keyword evidence="1" id="KW-0408">Iron</keyword>
<dbReference type="PANTHER" id="PTHR42954">
    <property type="entry name" value="FE(2+) TRANSPORT PROTEIN A"/>
    <property type="match status" value="1"/>
</dbReference>
<dbReference type="RefSeq" id="WP_013360489.1">
    <property type="nucleotide sequence ID" value="NZ_DAMBHZ010000001.1"/>
</dbReference>
<dbReference type="SMART" id="SM00899">
    <property type="entry name" value="FeoA"/>
    <property type="match status" value="1"/>
</dbReference>
<keyword evidence="4" id="KW-1185">Reference proteome</keyword>
<feature type="domain" description="Ferrous iron transporter FeoA-like" evidence="2">
    <location>
        <begin position="2"/>
        <end position="73"/>
    </location>
</feature>
<dbReference type="InterPro" id="IPR052713">
    <property type="entry name" value="FeoA"/>
</dbReference>
<dbReference type="EMBL" id="FUYN01000002">
    <property type="protein sequence ID" value="SKB39120.1"/>
    <property type="molecule type" value="Genomic_DNA"/>
</dbReference>
<dbReference type="InterPro" id="IPR008988">
    <property type="entry name" value="Transcriptional_repressor_C"/>
</dbReference>
<name>A0A1T5AWH6_9FIRM</name>
<dbReference type="Gene3D" id="2.30.30.90">
    <property type="match status" value="1"/>
</dbReference>
<reference evidence="4" key="1">
    <citation type="submission" date="2017-02" db="EMBL/GenBank/DDBJ databases">
        <authorList>
            <person name="Varghese N."/>
            <person name="Submissions S."/>
        </authorList>
    </citation>
    <scope>NUCLEOTIDE SEQUENCE [LARGE SCALE GENOMIC DNA]</scope>
    <source>
        <strain evidence="4">ATCC 35199</strain>
    </source>
</reference>
<sequence length="73" mass="8139">MKTLSDLKVGETAIIDSINVTGILKRRMIDMGITKGCEIKVEKFAPLGDPIDIRVKDYHIAIRKSDAKNIIVK</sequence>
<evidence type="ECO:0000313" key="4">
    <source>
        <dbReference type="Proteomes" id="UP000243406"/>
    </source>
</evidence>
<dbReference type="SUPFAM" id="SSF50037">
    <property type="entry name" value="C-terminal domain of transcriptional repressors"/>
    <property type="match status" value="1"/>
</dbReference>
<gene>
    <name evidence="3" type="ORF">SAMN02745120_1219</name>
</gene>
<evidence type="ECO:0000259" key="2">
    <source>
        <dbReference type="SMART" id="SM00899"/>
    </source>
</evidence>
<accession>A0A1T5AWH6</accession>
<dbReference type="GO" id="GO:0046914">
    <property type="term" value="F:transition metal ion binding"/>
    <property type="evidence" value="ECO:0007669"/>
    <property type="project" value="InterPro"/>
</dbReference>
<organism evidence="3 4">
    <name type="scientific">Acetoanaerobium noterae</name>
    <dbReference type="NCBI Taxonomy" id="745369"/>
    <lineage>
        <taxon>Bacteria</taxon>
        <taxon>Bacillati</taxon>
        <taxon>Bacillota</taxon>
        <taxon>Clostridia</taxon>
        <taxon>Peptostreptococcales</taxon>
        <taxon>Filifactoraceae</taxon>
        <taxon>Acetoanaerobium</taxon>
    </lineage>
</organism>